<feature type="compositionally biased region" description="Polar residues" evidence="1">
    <location>
        <begin position="732"/>
        <end position="749"/>
    </location>
</feature>
<keyword evidence="2" id="KW-1133">Transmembrane helix</keyword>
<evidence type="ECO:0000313" key="3">
    <source>
        <dbReference type="EMBL" id="KZT72487.1"/>
    </source>
</evidence>
<reference evidence="3 4" key="1">
    <citation type="journal article" date="2016" name="Mol. Biol. Evol.">
        <title>Comparative Genomics of Early-Diverging Mushroom-Forming Fungi Provides Insights into the Origins of Lignocellulose Decay Capabilities.</title>
        <authorList>
            <person name="Nagy L.G."/>
            <person name="Riley R."/>
            <person name="Tritt A."/>
            <person name="Adam C."/>
            <person name="Daum C."/>
            <person name="Floudas D."/>
            <person name="Sun H."/>
            <person name="Yadav J.S."/>
            <person name="Pangilinan J."/>
            <person name="Larsson K.H."/>
            <person name="Matsuura K."/>
            <person name="Barry K."/>
            <person name="Labutti K."/>
            <person name="Kuo R."/>
            <person name="Ohm R.A."/>
            <person name="Bhattacharya S.S."/>
            <person name="Shirouzu T."/>
            <person name="Yoshinaga Y."/>
            <person name="Martin F.M."/>
            <person name="Grigoriev I.V."/>
            <person name="Hibbett D.S."/>
        </authorList>
    </citation>
    <scope>NUCLEOTIDE SEQUENCE [LARGE SCALE GENOMIC DNA]</scope>
    <source>
        <strain evidence="3 4">L-15889</strain>
    </source>
</reference>
<feature type="compositionally biased region" description="Polar residues" evidence="1">
    <location>
        <begin position="894"/>
        <end position="911"/>
    </location>
</feature>
<feature type="compositionally biased region" description="Polar residues" evidence="1">
    <location>
        <begin position="1041"/>
        <end position="1052"/>
    </location>
</feature>
<feature type="region of interest" description="Disordered" evidence="1">
    <location>
        <begin position="559"/>
        <end position="1203"/>
    </location>
</feature>
<feature type="compositionally biased region" description="Basic residues" evidence="1">
    <location>
        <begin position="356"/>
        <end position="366"/>
    </location>
</feature>
<name>A0A165STZ9_9APHY</name>
<feature type="compositionally biased region" description="Low complexity" evidence="1">
    <location>
        <begin position="945"/>
        <end position="971"/>
    </location>
</feature>
<evidence type="ECO:0000313" key="4">
    <source>
        <dbReference type="Proteomes" id="UP000076727"/>
    </source>
</evidence>
<feature type="compositionally biased region" description="Low complexity" evidence="1">
    <location>
        <begin position="520"/>
        <end position="530"/>
    </location>
</feature>
<evidence type="ECO:0000256" key="2">
    <source>
        <dbReference type="SAM" id="Phobius"/>
    </source>
</evidence>
<feature type="compositionally biased region" description="Low complexity" evidence="1">
    <location>
        <begin position="689"/>
        <end position="731"/>
    </location>
</feature>
<feature type="compositionally biased region" description="Basic and acidic residues" evidence="1">
    <location>
        <begin position="86"/>
        <end position="99"/>
    </location>
</feature>
<accession>A0A165STZ9</accession>
<feature type="compositionally biased region" description="Low complexity" evidence="1">
    <location>
        <begin position="752"/>
        <end position="789"/>
    </location>
</feature>
<dbReference type="AlphaFoldDB" id="A0A165STZ9"/>
<feature type="compositionally biased region" description="Low complexity" evidence="1">
    <location>
        <begin position="1001"/>
        <end position="1019"/>
    </location>
</feature>
<feature type="compositionally biased region" description="Low complexity" evidence="1">
    <location>
        <begin position="807"/>
        <end position="837"/>
    </location>
</feature>
<sequence>MVDEHSDILGGHLQKVPPQSYKAWMVANPIYTAAVAVVFSLLSYFVLIPAFNRWQDRRYRKALRRRYGIPDDDERPFAIAYAAARARTDESEDGSREASEQPEEGDVPRRRARSDVPMLVRRQLEGEDVAHFREPEVPHSASHAPYVAQYDPRQVVYNAWQTGPSATLVGDAVIRDYVRPSAQREPASLATILPGILSNPAGKDPSLPTLKTHGKHARDDDETEQPEKKSRLAGTVQEVDEGIVVDGDDTMDVDLEVVQPKRGAKRQADVEDDEGIEQTRASGRDKRARKVSRGQASELSGEDEAMPEAQVESDGDEATEMQSVQRGKKRDRDEAGSTFGGDESVVDDVESDGGHKFRRRRKRRAMAKNTEDVGRGQKRTRDDAEEESEESDRPKRRDTRRQRGDRDLGFFDAPLSNDPLCKGRKIGEEWEVNGINYKVGPNGQRLRQELVKRSRIRFPMPRDSDHPDRRTNIDVYVETWLTEEQYQVAKEHGALAWQDSPTPSAPATPGDVSDFPSGKSLLWSSTSSTSENPAPQRGPFGQSIVTNVGLRFDPFHQSQLAPRRRVSSIPQLPVVTTTPEPSPSKPRSSKTYSKWEKQDLEAAAMAKIREKKLAEAREANKATPPPPPPPQAATQLSVVPAAAPSVPSVPAVPSLTFAKPAEREVERSAQSAGDKPSTSFFLGPPPAPAASTLSSSGAPASTATLAPAKEAPKSFFSIPPPSNSTTTPAVSIAQQSSSVPNFFGNSGKNATPGVQVSQPSIQPQSTSSAPAATALNFGAKPAPAPGSAPLFNPFGGAPKSAQASATPAISSFSAPKSAFSLAPPASSATTAATNTSAEKQPASTGTTAGPSLLARLGPQVQESSATQVQPNAPASGSPLKFSFTQPSAPAAGSSVPQSAFAQPSTPTSASIGGTAPASTTPAGTPTAAASNTSTTPAQKFSFGFPGAKPASAAVPASSTPAAPATTNQAPSFSFSFGAKPSTPATQLSGDASKPFGGFGASGQTTTATSTPSGAKTPAAFGFGAPASSNATAGPNPFGAPSTLNTSTVTTPNKPAGTNAFSTTPAGTPTSGNVFGGNSGSSTNTAAPKSAFPFGTTGGTPAFGSAGMSSTQPSAASAFGAAAGGTAPTTTSSGEAQGQPAFSFNFGAAPAASSTTPSNPFGAKPANNPTFGASSQPNSFNFGNTTSSTPSSFTFSNTNQNQKQ</sequence>
<feature type="compositionally biased region" description="Basic and acidic residues" evidence="1">
    <location>
        <begin position="607"/>
        <end position="620"/>
    </location>
</feature>
<feature type="compositionally biased region" description="Low complexity" evidence="1">
    <location>
        <begin position="1079"/>
        <end position="1106"/>
    </location>
</feature>
<feature type="compositionally biased region" description="Polar residues" evidence="1">
    <location>
        <begin position="1166"/>
        <end position="1176"/>
    </location>
</feature>
<feature type="compositionally biased region" description="Low complexity" evidence="1">
    <location>
        <begin position="912"/>
        <end position="937"/>
    </location>
</feature>
<feature type="compositionally biased region" description="Low complexity" evidence="1">
    <location>
        <begin position="1113"/>
        <end position="1135"/>
    </location>
</feature>
<dbReference type="EMBL" id="KV429040">
    <property type="protein sequence ID" value="KZT72487.1"/>
    <property type="molecule type" value="Genomic_DNA"/>
</dbReference>
<protein>
    <submittedName>
        <fullName evidence="3">Uncharacterized protein</fullName>
    </submittedName>
</protein>
<feature type="compositionally biased region" description="Basic and acidic residues" evidence="1">
    <location>
        <begin position="369"/>
        <end position="382"/>
    </location>
</feature>
<dbReference type="OrthoDB" id="9451547at2759"/>
<feature type="compositionally biased region" description="Low complexity" evidence="1">
    <location>
        <begin position="1147"/>
        <end position="1157"/>
    </location>
</feature>
<gene>
    <name evidence="3" type="ORF">DAEQUDRAFT_808945</name>
</gene>
<feature type="region of interest" description="Disordered" evidence="1">
    <location>
        <begin position="497"/>
        <end position="542"/>
    </location>
</feature>
<feature type="compositionally biased region" description="Polar residues" evidence="1">
    <location>
        <begin position="860"/>
        <end position="874"/>
    </location>
</feature>
<feature type="compositionally biased region" description="Low complexity" evidence="1">
    <location>
        <begin position="637"/>
        <end position="654"/>
    </location>
</feature>
<feature type="compositionally biased region" description="Acidic residues" evidence="1">
    <location>
        <begin position="300"/>
        <end position="319"/>
    </location>
</feature>
<feature type="compositionally biased region" description="Low complexity" evidence="1">
    <location>
        <begin position="1177"/>
        <end position="1203"/>
    </location>
</feature>
<feature type="compositionally biased region" description="Polar residues" evidence="1">
    <location>
        <begin position="668"/>
        <end position="680"/>
    </location>
</feature>
<keyword evidence="4" id="KW-1185">Reference proteome</keyword>
<evidence type="ECO:0000256" key="1">
    <source>
        <dbReference type="SAM" id="MobiDB-lite"/>
    </source>
</evidence>
<feature type="region of interest" description="Disordered" evidence="1">
    <location>
        <begin position="86"/>
        <end position="117"/>
    </location>
</feature>
<dbReference type="STRING" id="1314783.A0A165STZ9"/>
<feature type="compositionally biased region" description="Acidic residues" evidence="1">
    <location>
        <begin position="238"/>
        <end position="255"/>
    </location>
</feature>
<keyword evidence="2" id="KW-0472">Membrane</keyword>
<feature type="transmembrane region" description="Helical" evidence="2">
    <location>
        <begin position="30"/>
        <end position="51"/>
    </location>
</feature>
<feature type="region of interest" description="Disordered" evidence="1">
    <location>
        <begin position="195"/>
        <end position="418"/>
    </location>
</feature>
<feature type="compositionally biased region" description="Polar residues" evidence="1">
    <location>
        <begin position="1058"/>
        <end position="1068"/>
    </location>
</feature>
<feature type="compositionally biased region" description="Basic and acidic residues" evidence="1">
    <location>
        <begin position="391"/>
        <end position="409"/>
    </location>
</feature>
<keyword evidence="2" id="KW-0812">Transmembrane</keyword>
<proteinExistence type="predicted"/>
<dbReference type="Proteomes" id="UP000076727">
    <property type="component" value="Unassembled WGS sequence"/>
</dbReference>
<organism evidence="3 4">
    <name type="scientific">Daedalea quercina L-15889</name>
    <dbReference type="NCBI Taxonomy" id="1314783"/>
    <lineage>
        <taxon>Eukaryota</taxon>
        <taxon>Fungi</taxon>
        <taxon>Dikarya</taxon>
        <taxon>Basidiomycota</taxon>
        <taxon>Agaricomycotina</taxon>
        <taxon>Agaricomycetes</taxon>
        <taxon>Polyporales</taxon>
        <taxon>Fomitopsis</taxon>
    </lineage>
</organism>